<evidence type="ECO:0000313" key="2">
    <source>
        <dbReference type="Proteomes" id="UP000663874"/>
    </source>
</evidence>
<evidence type="ECO:0000313" key="1">
    <source>
        <dbReference type="EMBL" id="CAF3908326.1"/>
    </source>
</evidence>
<dbReference type="EMBL" id="CAJOBE010003943">
    <property type="protein sequence ID" value="CAF3908326.1"/>
    <property type="molecule type" value="Genomic_DNA"/>
</dbReference>
<protein>
    <recommendedName>
        <fullName evidence="3">Tesmin/TSO1-like CXC domain-containing protein</fullName>
    </recommendedName>
</protein>
<dbReference type="AlphaFoldDB" id="A0A819I611"/>
<sequence>MPSEVIYCVLCDRRERGARSKFTTITTVERQQKVYEAYEKRHGRPLNYSLINKKVHCSCYHALTFSFRPVSIMNRTGRPKLYKRPRRCNLTTTNISATHQSSFINIQRNYSHQNEPQSSSVELNMNMEMGNDYYSEKENDNILNNHLMTTIENTSSLNIFSSSCYQQPLVDRSNQDIELDFRTRNDGSSLQLDNIDIFPMSPINKKRTSNITFAINDLNAQRSNVINVISAAGVDDDSFEIASMTPGGTQADDDNNNCQSSEDEDCYIEITPTIFSSNSIQNNSMTPGKINSNEEDEYGVFVGLSDPCFYVRNAVSKLKVWKRTEPPGVNKKELCEKFIEVIEQLRLSIKNYIHIFRSMKNDKSSLINFDSDLFWSCIPLLLKNFIGILTLNDGMFSKMKKEYEFYDIQTKDLFRNSSKWLKIASICYDVIYATNNHNITPKHYLLGNELYRHERSEQLLTITNRLGHTPSYDTIVRLHVDAAKRSQTGSKPSIYPRQEISPGDHNFIIIISTPENNELPVAITDCINDLLNKIMNSIISTTNSSSYLFSRMEKAFAVTRSHRKFSIHGRNNDNTIYQLRGDDRLQLSFRQFVHCNRVALAKCIRQCWMEPDLIKYLPLGRLLVVGGPDTTAVKLQNGQAPQVDYLLESNHSESRTRLLLHTNIISLDQLQKTVIIDTTDTDVILLAIALGSTIMLNHLIIKSTNTRTKKNTFIDVKSIATGLRRAAIDPTCLLVLHSLSGCDTTSFIKNITKEKVFSCFFDYPDQYSSINKLNCIPPPYEAIAACEQLLIHCYSFGRMVHSLDELRAMMAEVRMKDRTRTNIASSLPPSTSSFHHHCLRAARQVKIWLDCLDLNPTTPSMLDSGYKNVDGIDRFKIKWNDLPDQPSDFRLITCGDCKSNCRRCKCWKNNISCTIYCKCNVDSCINQPSAQSITSLTSNDFRIDDSSDDERSTDASIQSNRECDDDSFMSESDSIYNQTDDSKIYMDNYDRTSDELNLNNCVIHTSTAALQDNLSLHILHDHNYSIDDSNNDSILNFFSTPKRRRTATMTSDIYDTSTPCSSPLIHSTPKTQTTTSSTTTIFKTPLLTSKSSVRSVKRFRKNYGTKLKHDKH</sequence>
<dbReference type="Proteomes" id="UP000663874">
    <property type="component" value="Unassembled WGS sequence"/>
</dbReference>
<accession>A0A819I611</accession>
<organism evidence="1 2">
    <name type="scientific">Rotaria sordida</name>
    <dbReference type="NCBI Taxonomy" id="392033"/>
    <lineage>
        <taxon>Eukaryota</taxon>
        <taxon>Metazoa</taxon>
        <taxon>Spiralia</taxon>
        <taxon>Gnathifera</taxon>
        <taxon>Rotifera</taxon>
        <taxon>Eurotatoria</taxon>
        <taxon>Bdelloidea</taxon>
        <taxon>Philodinida</taxon>
        <taxon>Philodinidae</taxon>
        <taxon>Rotaria</taxon>
    </lineage>
</organism>
<proteinExistence type="predicted"/>
<name>A0A819I611_9BILA</name>
<evidence type="ECO:0008006" key="3">
    <source>
        <dbReference type="Google" id="ProtNLM"/>
    </source>
</evidence>
<comment type="caution">
    <text evidence="1">The sequence shown here is derived from an EMBL/GenBank/DDBJ whole genome shotgun (WGS) entry which is preliminary data.</text>
</comment>
<reference evidence="1" key="1">
    <citation type="submission" date="2021-02" db="EMBL/GenBank/DDBJ databases">
        <authorList>
            <person name="Nowell W R."/>
        </authorList>
    </citation>
    <scope>NUCLEOTIDE SEQUENCE</scope>
</reference>
<gene>
    <name evidence="1" type="ORF">FNK824_LOCUS20955</name>
</gene>